<dbReference type="EMBL" id="CAJVPS010020810">
    <property type="protein sequence ID" value="CAG8705509.1"/>
    <property type="molecule type" value="Genomic_DNA"/>
</dbReference>
<comment type="caution">
    <text evidence="2">The sequence shown here is derived from an EMBL/GenBank/DDBJ whole genome shotgun (WGS) entry which is preliminary data.</text>
</comment>
<evidence type="ECO:0000313" key="3">
    <source>
        <dbReference type="Proteomes" id="UP000789508"/>
    </source>
</evidence>
<accession>A0A9N9HTY5</accession>
<proteinExistence type="predicted"/>
<protein>
    <submittedName>
        <fullName evidence="2">4154_t:CDS:1</fullName>
    </submittedName>
</protein>
<dbReference type="Proteomes" id="UP000789508">
    <property type="component" value="Unassembled WGS sequence"/>
</dbReference>
<evidence type="ECO:0000313" key="2">
    <source>
        <dbReference type="EMBL" id="CAG8705509.1"/>
    </source>
</evidence>
<feature type="non-terminal residue" evidence="2">
    <location>
        <position position="80"/>
    </location>
</feature>
<name>A0A9N9HTY5_9GLOM</name>
<sequence>FAAQNNSQQHLQSMSLLNADLLITPKSKPPEQEISRSYGSRSFSCPPYGVINNFANLKKTSNSTSQPSLYSTSTTIPMHR</sequence>
<keyword evidence="3" id="KW-1185">Reference proteome</keyword>
<organism evidence="2 3">
    <name type="scientific">Ambispora leptoticha</name>
    <dbReference type="NCBI Taxonomy" id="144679"/>
    <lineage>
        <taxon>Eukaryota</taxon>
        <taxon>Fungi</taxon>
        <taxon>Fungi incertae sedis</taxon>
        <taxon>Mucoromycota</taxon>
        <taxon>Glomeromycotina</taxon>
        <taxon>Glomeromycetes</taxon>
        <taxon>Archaeosporales</taxon>
        <taxon>Ambisporaceae</taxon>
        <taxon>Ambispora</taxon>
    </lineage>
</organism>
<feature type="region of interest" description="Disordered" evidence="1">
    <location>
        <begin position="24"/>
        <end position="45"/>
    </location>
</feature>
<gene>
    <name evidence="2" type="ORF">ALEPTO_LOCUS11726</name>
</gene>
<reference evidence="2" key="1">
    <citation type="submission" date="2021-06" db="EMBL/GenBank/DDBJ databases">
        <authorList>
            <person name="Kallberg Y."/>
            <person name="Tangrot J."/>
            <person name="Rosling A."/>
        </authorList>
    </citation>
    <scope>NUCLEOTIDE SEQUENCE</scope>
    <source>
        <strain evidence="2">FL130A</strain>
    </source>
</reference>
<feature type="region of interest" description="Disordered" evidence="1">
    <location>
        <begin position="60"/>
        <end position="80"/>
    </location>
</feature>
<evidence type="ECO:0000256" key="1">
    <source>
        <dbReference type="SAM" id="MobiDB-lite"/>
    </source>
</evidence>
<dbReference type="AlphaFoldDB" id="A0A9N9HTY5"/>